<evidence type="ECO:0000256" key="5">
    <source>
        <dbReference type="SAM" id="Coils"/>
    </source>
</evidence>
<dbReference type="HAMAP" id="MF_01151">
    <property type="entry name" value="GrpE"/>
    <property type="match status" value="1"/>
</dbReference>
<keyword evidence="5" id="KW-0175">Coiled coil</keyword>
<dbReference type="SUPFAM" id="SSF51064">
    <property type="entry name" value="Head domain of nucleotide exchange factor GrpE"/>
    <property type="match status" value="1"/>
</dbReference>
<keyword evidence="3" id="KW-0346">Stress response</keyword>
<dbReference type="SUPFAM" id="SSF58014">
    <property type="entry name" value="Coiled-coil domain of nucleotide exchange factor GrpE"/>
    <property type="match status" value="1"/>
</dbReference>
<keyword evidence="2 3" id="KW-0143">Chaperone</keyword>
<gene>
    <name evidence="3" type="primary">grpE</name>
    <name evidence="6" type="ORF">A2242_01575</name>
</gene>
<dbReference type="InterPro" id="IPR013805">
    <property type="entry name" value="GrpE_CC"/>
</dbReference>
<dbReference type="PANTHER" id="PTHR21237:SF23">
    <property type="entry name" value="GRPE PROTEIN HOMOLOG, MITOCHONDRIAL"/>
    <property type="match status" value="1"/>
</dbReference>
<dbReference type="InterPro" id="IPR009012">
    <property type="entry name" value="GrpE_head"/>
</dbReference>
<dbReference type="EMBL" id="MFGC01000038">
    <property type="protein sequence ID" value="OGF26628.1"/>
    <property type="molecule type" value="Genomic_DNA"/>
</dbReference>
<evidence type="ECO:0000256" key="2">
    <source>
        <dbReference type="ARBA" id="ARBA00023186"/>
    </source>
</evidence>
<comment type="function">
    <text evidence="3">Participates actively in the response to hyperosmotic and heat shock by preventing the aggregation of stress-denatured proteins, in association with DnaK and GrpE. It is the nucleotide exchange factor for DnaK and may function as a thermosensor. Unfolded proteins bind initially to DnaJ; upon interaction with the DnaJ-bound protein, DnaK hydrolyzes its bound ATP, resulting in the formation of a stable complex. GrpE releases ADP from DnaK; ATP binding to DnaK triggers the release of the substrate protein, thus completing the reaction cycle. Several rounds of ATP-dependent interactions between DnaJ, DnaK and GrpE are required for fully efficient folding.</text>
</comment>
<organism evidence="6 7">
    <name type="scientific">Candidatus Falkowbacteria bacterium RIFOXYA2_FULL_47_9</name>
    <dbReference type="NCBI Taxonomy" id="1797995"/>
    <lineage>
        <taxon>Bacteria</taxon>
        <taxon>Candidatus Falkowiibacteriota</taxon>
    </lineage>
</organism>
<name>A0A1F5SIU1_9BACT</name>
<accession>A0A1F5SIU1</accession>
<comment type="similarity">
    <text evidence="1 3 4">Belongs to the GrpE family.</text>
</comment>
<evidence type="ECO:0000256" key="4">
    <source>
        <dbReference type="RuleBase" id="RU004478"/>
    </source>
</evidence>
<sequence length="160" mass="18444">MSDKKNLPKEEDKPQKEAVVDFENLYKRALADYQNLQKQTAKEKEEFARYVKANLILEFIPIYEHLKTAIAHADEKNHDQWLAGVQYVIKQFEDMLANNGVEVINPLNEPFNPAEHEAVEKEEIEDEKQVNTVAKVVKTGYKIGDKVIQAAKVVVYSEKK</sequence>
<dbReference type="Gene3D" id="2.30.22.10">
    <property type="entry name" value="Head domain of nucleotide exchange factor GrpE"/>
    <property type="match status" value="1"/>
</dbReference>
<dbReference type="CDD" id="cd00446">
    <property type="entry name" value="GrpE"/>
    <property type="match status" value="1"/>
</dbReference>
<dbReference type="AlphaFoldDB" id="A0A1F5SIU1"/>
<dbReference type="GO" id="GO:0051082">
    <property type="term" value="F:unfolded protein binding"/>
    <property type="evidence" value="ECO:0007669"/>
    <property type="project" value="TreeGrafter"/>
</dbReference>
<dbReference type="GO" id="GO:0005737">
    <property type="term" value="C:cytoplasm"/>
    <property type="evidence" value="ECO:0007669"/>
    <property type="project" value="UniProtKB-SubCell"/>
</dbReference>
<comment type="subcellular location">
    <subcellularLocation>
        <location evidence="3">Cytoplasm</location>
    </subcellularLocation>
</comment>
<keyword evidence="3" id="KW-0963">Cytoplasm</keyword>
<protein>
    <recommendedName>
        <fullName evidence="3">Protein GrpE</fullName>
    </recommendedName>
    <alternativeName>
        <fullName evidence="3">HSP-70 cofactor</fullName>
    </alternativeName>
</protein>
<dbReference type="GO" id="GO:0000774">
    <property type="term" value="F:adenyl-nucleotide exchange factor activity"/>
    <property type="evidence" value="ECO:0007669"/>
    <property type="project" value="InterPro"/>
</dbReference>
<comment type="caution">
    <text evidence="6">The sequence shown here is derived from an EMBL/GenBank/DDBJ whole genome shotgun (WGS) entry which is preliminary data.</text>
</comment>
<dbReference type="GO" id="GO:0006457">
    <property type="term" value="P:protein folding"/>
    <property type="evidence" value="ECO:0007669"/>
    <property type="project" value="InterPro"/>
</dbReference>
<dbReference type="PRINTS" id="PR00773">
    <property type="entry name" value="GRPEPROTEIN"/>
</dbReference>
<dbReference type="GO" id="GO:0051087">
    <property type="term" value="F:protein-folding chaperone binding"/>
    <property type="evidence" value="ECO:0007669"/>
    <property type="project" value="InterPro"/>
</dbReference>
<evidence type="ECO:0000256" key="3">
    <source>
        <dbReference type="HAMAP-Rule" id="MF_01151"/>
    </source>
</evidence>
<feature type="coiled-coil region" evidence="5">
    <location>
        <begin position="19"/>
        <end position="46"/>
    </location>
</feature>
<evidence type="ECO:0000313" key="6">
    <source>
        <dbReference type="EMBL" id="OGF26628.1"/>
    </source>
</evidence>
<dbReference type="InterPro" id="IPR000740">
    <property type="entry name" value="GrpE"/>
</dbReference>
<dbReference type="Proteomes" id="UP000178925">
    <property type="component" value="Unassembled WGS sequence"/>
</dbReference>
<reference evidence="6 7" key="1">
    <citation type="journal article" date="2016" name="Nat. Commun.">
        <title>Thousands of microbial genomes shed light on interconnected biogeochemical processes in an aquifer system.</title>
        <authorList>
            <person name="Anantharaman K."/>
            <person name="Brown C.T."/>
            <person name="Hug L.A."/>
            <person name="Sharon I."/>
            <person name="Castelle C.J."/>
            <person name="Probst A.J."/>
            <person name="Thomas B.C."/>
            <person name="Singh A."/>
            <person name="Wilkins M.J."/>
            <person name="Karaoz U."/>
            <person name="Brodie E.L."/>
            <person name="Williams K.H."/>
            <person name="Hubbard S.S."/>
            <person name="Banfield J.F."/>
        </authorList>
    </citation>
    <scope>NUCLEOTIDE SEQUENCE [LARGE SCALE GENOMIC DNA]</scope>
</reference>
<comment type="subunit">
    <text evidence="3">Homodimer.</text>
</comment>
<dbReference type="GO" id="GO:0042803">
    <property type="term" value="F:protein homodimerization activity"/>
    <property type="evidence" value="ECO:0007669"/>
    <property type="project" value="InterPro"/>
</dbReference>
<evidence type="ECO:0000313" key="7">
    <source>
        <dbReference type="Proteomes" id="UP000178925"/>
    </source>
</evidence>
<evidence type="ECO:0000256" key="1">
    <source>
        <dbReference type="ARBA" id="ARBA00009054"/>
    </source>
</evidence>
<dbReference type="Pfam" id="PF01025">
    <property type="entry name" value="GrpE"/>
    <property type="match status" value="1"/>
</dbReference>
<dbReference type="Gene3D" id="3.90.20.20">
    <property type="match status" value="1"/>
</dbReference>
<proteinExistence type="inferred from homology"/>
<dbReference type="STRING" id="1797995.A2242_01575"/>
<dbReference type="PANTHER" id="PTHR21237">
    <property type="entry name" value="GRPE PROTEIN"/>
    <property type="match status" value="1"/>
</dbReference>